<proteinExistence type="predicted"/>
<comment type="caution">
    <text evidence="2">The sequence shown here is derived from an EMBL/GenBank/DDBJ whole genome shotgun (WGS) entry which is preliminary data.</text>
</comment>
<name>A0AAV8WPD0_9CUCU</name>
<accession>A0AAV8WPD0</accession>
<protein>
    <submittedName>
        <fullName evidence="2">Uncharacterized protein</fullName>
    </submittedName>
</protein>
<evidence type="ECO:0000256" key="1">
    <source>
        <dbReference type="SAM" id="MobiDB-lite"/>
    </source>
</evidence>
<reference evidence="2" key="1">
    <citation type="journal article" date="2023" name="Insect Mol. Biol.">
        <title>Genome sequencing provides insights into the evolution of gene families encoding plant cell wall-degrading enzymes in longhorned beetles.</title>
        <authorList>
            <person name="Shin N.R."/>
            <person name="Okamura Y."/>
            <person name="Kirsch R."/>
            <person name="Pauchet Y."/>
        </authorList>
    </citation>
    <scope>NUCLEOTIDE SEQUENCE</scope>
    <source>
        <strain evidence="2">RBIC_L_NR</strain>
    </source>
</reference>
<dbReference type="AlphaFoldDB" id="A0AAV8WPD0"/>
<gene>
    <name evidence="2" type="ORF">NQ314_019160</name>
</gene>
<dbReference type="Proteomes" id="UP001162156">
    <property type="component" value="Unassembled WGS sequence"/>
</dbReference>
<feature type="region of interest" description="Disordered" evidence="1">
    <location>
        <begin position="203"/>
        <end position="223"/>
    </location>
</feature>
<keyword evidence="3" id="KW-1185">Reference proteome</keyword>
<organism evidence="2 3">
    <name type="scientific">Rhamnusium bicolor</name>
    <dbReference type="NCBI Taxonomy" id="1586634"/>
    <lineage>
        <taxon>Eukaryota</taxon>
        <taxon>Metazoa</taxon>
        <taxon>Ecdysozoa</taxon>
        <taxon>Arthropoda</taxon>
        <taxon>Hexapoda</taxon>
        <taxon>Insecta</taxon>
        <taxon>Pterygota</taxon>
        <taxon>Neoptera</taxon>
        <taxon>Endopterygota</taxon>
        <taxon>Coleoptera</taxon>
        <taxon>Polyphaga</taxon>
        <taxon>Cucujiformia</taxon>
        <taxon>Chrysomeloidea</taxon>
        <taxon>Cerambycidae</taxon>
        <taxon>Lepturinae</taxon>
        <taxon>Rhagiini</taxon>
        <taxon>Rhamnusium</taxon>
    </lineage>
</organism>
<evidence type="ECO:0000313" key="2">
    <source>
        <dbReference type="EMBL" id="KAJ8928294.1"/>
    </source>
</evidence>
<sequence length="223" mass="25215">MSAAVGTQLLYYTYRSLALKYGVGTSTISDIKKKSDKIKGSLEKCWKTILKLKNENDLKHDPEDLIPLSVMRQKIRSLAEEIDGVSSMLHNIRNVDIDVGETIDWIDSDAKLIEHENLIHVNDSADSDDDVMEIATLFRIKNEDAVKSLNLSLQWATENDIPLKDIMTIQNLNEIAFEKQQHMSHQSKITNFFQSVPKILKQGAQTSNEADEINVGESDEKVN</sequence>
<evidence type="ECO:0000313" key="3">
    <source>
        <dbReference type="Proteomes" id="UP001162156"/>
    </source>
</evidence>
<dbReference type="EMBL" id="JANEYF010005419">
    <property type="protein sequence ID" value="KAJ8928294.1"/>
    <property type="molecule type" value="Genomic_DNA"/>
</dbReference>